<evidence type="ECO:0000313" key="13">
    <source>
        <dbReference type="Proteomes" id="UP001356095"/>
    </source>
</evidence>
<keyword evidence="5 12" id="KW-0808">Transferase</keyword>
<evidence type="ECO:0000313" key="12">
    <source>
        <dbReference type="EMBL" id="MEE2041114.1"/>
    </source>
</evidence>
<proteinExistence type="inferred from homology"/>
<comment type="catalytic activity">
    <reaction evidence="9">
        <text>(2R)-3-phosphoglycerate + UDP-alpha-D-glucose = (2R)-2-O-(alpha-D-glucopyranosyl)-3-phospho-glycerate + UDP + H(+)</text>
        <dbReference type="Rhea" id="RHEA:31319"/>
        <dbReference type="ChEBI" id="CHEBI:15378"/>
        <dbReference type="ChEBI" id="CHEBI:58223"/>
        <dbReference type="ChEBI" id="CHEBI:58272"/>
        <dbReference type="ChEBI" id="CHEBI:58885"/>
        <dbReference type="ChEBI" id="CHEBI:62600"/>
        <dbReference type="EC" id="2.4.1.266"/>
    </reaction>
    <physiologicalReaction direction="left-to-right" evidence="9">
        <dbReference type="Rhea" id="RHEA:31320"/>
    </physiologicalReaction>
</comment>
<dbReference type="InterPro" id="IPR029044">
    <property type="entry name" value="Nucleotide-diphossugar_trans"/>
</dbReference>
<protein>
    <recommendedName>
        <fullName evidence="8">Glucosyl-3-phosphoglycerate synthase</fullName>
        <ecNumber evidence="7">2.4.1.266</ecNumber>
    </recommendedName>
</protein>
<comment type="similarity">
    <text evidence="3">Belongs to the glycosyltransferase 2 family.</text>
</comment>
<evidence type="ECO:0000256" key="5">
    <source>
        <dbReference type="ARBA" id="ARBA00022679"/>
    </source>
</evidence>
<dbReference type="SUPFAM" id="SSF53448">
    <property type="entry name" value="Nucleotide-diphospho-sugar transferases"/>
    <property type="match status" value="1"/>
</dbReference>
<dbReference type="NCBIfam" id="NF010496">
    <property type="entry name" value="PRK13915.1"/>
    <property type="match status" value="1"/>
</dbReference>
<keyword evidence="6" id="KW-0460">Magnesium</keyword>
<dbReference type="Gene3D" id="3.90.550.10">
    <property type="entry name" value="Spore Coat Polysaccharide Biosynthesis Protein SpsA, Chain A"/>
    <property type="match status" value="1"/>
</dbReference>
<evidence type="ECO:0000256" key="2">
    <source>
        <dbReference type="ARBA" id="ARBA00001946"/>
    </source>
</evidence>
<dbReference type="GO" id="GO:0016757">
    <property type="term" value="F:glycosyltransferase activity"/>
    <property type="evidence" value="ECO:0007669"/>
    <property type="project" value="UniProtKB-KW"/>
</dbReference>
<keyword evidence="4 12" id="KW-0328">Glycosyltransferase</keyword>
<comment type="cofactor">
    <cofactor evidence="1">
        <name>Mn(2+)</name>
        <dbReference type="ChEBI" id="CHEBI:29035"/>
    </cofactor>
</comment>
<evidence type="ECO:0000256" key="8">
    <source>
        <dbReference type="ARBA" id="ARBA00040894"/>
    </source>
</evidence>
<feature type="domain" description="Glycosyltransferase 2-like" evidence="11">
    <location>
        <begin position="33"/>
        <end position="128"/>
    </location>
</feature>
<comment type="catalytic activity">
    <reaction evidence="10">
        <text>an NDP-alpha-D-glucose + (2R)-3-phosphoglycerate = (2R)-2-O-(alpha-D-glucopyranosyl)-3-phospho-glycerate + a ribonucleoside 5'-diphosphate + H(+)</text>
        <dbReference type="Rhea" id="RHEA:47244"/>
        <dbReference type="ChEBI" id="CHEBI:15378"/>
        <dbReference type="ChEBI" id="CHEBI:57930"/>
        <dbReference type="ChEBI" id="CHEBI:58272"/>
        <dbReference type="ChEBI" id="CHEBI:62600"/>
        <dbReference type="ChEBI" id="CHEBI:76533"/>
        <dbReference type="EC" id="2.4.1.266"/>
    </reaction>
    <physiologicalReaction direction="left-to-right" evidence="10">
        <dbReference type="Rhea" id="RHEA:47245"/>
    </physiologicalReaction>
</comment>
<accession>A0ABU7KGQ5</accession>
<dbReference type="PANTHER" id="PTHR48090:SF10">
    <property type="entry name" value="GLUCOSYL-3-PHOSPHOGLYCERATE SYNTHASE"/>
    <property type="match status" value="1"/>
</dbReference>
<dbReference type="EMBL" id="JAUZMY010000041">
    <property type="protein sequence ID" value="MEE2041114.1"/>
    <property type="molecule type" value="Genomic_DNA"/>
</dbReference>
<comment type="caution">
    <text evidence="12">The sequence shown here is derived from an EMBL/GenBank/DDBJ whole genome shotgun (WGS) entry which is preliminary data.</text>
</comment>
<dbReference type="RefSeq" id="WP_330094874.1">
    <property type="nucleotide sequence ID" value="NZ_JAUZMY010000041.1"/>
</dbReference>
<evidence type="ECO:0000256" key="1">
    <source>
        <dbReference type="ARBA" id="ARBA00001936"/>
    </source>
</evidence>
<comment type="cofactor">
    <cofactor evidence="2">
        <name>Mg(2+)</name>
        <dbReference type="ChEBI" id="CHEBI:18420"/>
    </cofactor>
</comment>
<dbReference type="EC" id="2.4.1.266" evidence="7"/>
<keyword evidence="13" id="KW-1185">Reference proteome</keyword>
<dbReference type="InterPro" id="IPR001173">
    <property type="entry name" value="Glyco_trans_2-like"/>
</dbReference>
<sequence>MENAWFARRTYRSSDWTVERLVELKRRRRTTVSLVIPARDESATVGGIVARVREELAEDAPLLDEIVVMDSDSVDDTAAVARAAGATVHRVADVRPDLGHHRGKGEAMWKSQFVTSGDIVAFLDADLVEWGTHFVSGLLGPLLTEPRVSLVKGFYDRVLDLPGSPGAPEGDASGHAASYEGGRVTELVARPTIALRWPALSGVVQPLSGEWAVRRDLFSQLSVPTGYGVELAVLVDTHLRRGVDAVAQVDLGRRAHRHQSLRDLGAMATELLAVADRRSGLDRGSDRVEIQQFGSGEGRGRPRATAVSVVERPPAAEAGAGAAPHGGVAGDAGLRGGLEGVANRC</sequence>
<evidence type="ECO:0000256" key="7">
    <source>
        <dbReference type="ARBA" id="ARBA00039022"/>
    </source>
</evidence>
<evidence type="ECO:0000256" key="9">
    <source>
        <dbReference type="ARBA" id="ARBA00048689"/>
    </source>
</evidence>
<name>A0ABU7KGQ5_9ACTN</name>
<evidence type="ECO:0000256" key="10">
    <source>
        <dbReference type="ARBA" id="ARBA00048997"/>
    </source>
</evidence>
<dbReference type="InterPro" id="IPR050256">
    <property type="entry name" value="Glycosyltransferase_2"/>
</dbReference>
<dbReference type="PANTHER" id="PTHR48090">
    <property type="entry name" value="UNDECAPRENYL-PHOSPHATE 4-DEOXY-4-FORMAMIDO-L-ARABINOSE TRANSFERASE-RELATED"/>
    <property type="match status" value="1"/>
</dbReference>
<dbReference type="Proteomes" id="UP001356095">
    <property type="component" value="Unassembled WGS sequence"/>
</dbReference>
<evidence type="ECO:0000259" key="11">
    <source>
        <dbReference type="Pfam" id="PF00535"/>
    </source>
</evidence>
<reference evidence="12 13" key="1">
    <citation type="submission" date="2023-08" db="EMBL/GenBank/DDBJ databases">
        <authorList>
            <person name="Girao M."/>
            <person name="Carvalho M.F."/>
        </authorList>
    </citation>
    <scope>NUCLEOTIDE SEQUENCE [LARGE SCALE GENOMIC DNA]</scope>
    <source>
        <strain evidence="12 13">CT-R113</strain>
    </source>
</reference>
<dbReference type="Pfam" id="PF00535">
    <property type="entry name" value="Glycos_transf_2"/>
    <property type="match status" value="1"/>
</dbReference>
<gene>
    <name evidence="12" type="ORF">Q8791_28210</name>
</gene>
<evidence type="ECO:0000256" key="4">
    <source>
        <dbReference type="ARBA" id="ARBA00022676"/>
    </source>
</evidence>
<organism evidence="12 13">
    <name type="scientific">Nocardiopsis codii</name>
    <dbReference type="NCBI Taxonomy" id="3065942"/>
    <lineage>
        <taxon>Bacteria</taxon>
        <taxon>Bacillati</taxon>
        <taxon>Actinomycetota</taxon>
        <taxon>Actinomycetes</taxon>
        <taxon>Streptosporangiales</taxon>
        <taxon>Nocardiopsidaceae</taxon>
        <taxon>Nocardiopsis</taxon>
    </lineage>
</organism>
<evidence type="ECO:0000256" key="6">
    <source>
        <dbReference type="ARBA" id="ARBA00022842"/>
    </source>
</evidence>
<evidence type="ECO:0000256" key="3">
    <source>
        <dbReference type="ARBA" id="ARBA00006739"/>
    </source>
</evidence>